<feature type="domain" description="DED" evidence="2">
    <location>
        <begin position="5"/>
        <end position="83"/>
    </location>
</feature>
<reference evidence="3" key="3">
    <citation type="submission" date="2025-09" db="UniProtKB">
        <authorList>
            <consortium name="Ensembl"/>
        </authorList>
    </citation>
    <scope>IDENTIFICATION</scope>
</reference>
<dbReference type="CDD" id="cd08336">
    <property type="entry name" value="DED_FADD"/>
    <property type="match status" value="1"/>
</dbReference>
<dbReference type="SMART" id="SM00005">
    <property type="entry name" value="DEATH"/>
    <property type="match status" value="1"/>
</dbReference>
<dbReference type="OMA" id="CKMNLVA"/>
<dbReference type="Proteomes" id="UP000265120">
    <property type="component" value="Chromosome 5"/>
</dbReference>
<reference evidence="3" key="2">
    <citation type="submission" date="2025-08" db="UniProtKB">
        <authorList>
            <consortium name="Ensembl"/>
        </authorList>
    </citation>
    <scope>IDENTIFICATION</scope>
</reference>
<dbReference type="PROSITE" id="PS50168">
    <property type="entry name" value="DED"/>
    <property type="match status" value="1"/>
</dbReference>
<dbReference type="InterPro" id="IPR000488">
    <property type="entry name" value="Death_dom"/>
</dbReference>
<dbReference type="Ensembl" id="ENSCSET00000030802.1">
    <property type="protein sequence ID" value="ENSCSEP00000030397.1"/>
    <property type="gene ID" value="ENSCSEG00000019467.1"/>
</dbReference>
<dbReference type="GO" id="GO:0097191">
    <property type="term" value="P:extrinsic apoptotic signaling pathway"/>
    <property type="evidence" value="ECO:0007669"/>
    <property type="project" value="TreeGrafter"/>
</dbReference>
<dbReference type="STRING" id="244447.ENSCSEP00000030397"/>
<dbReference type="GO" id="GO:0045089">
    <property type="term" value="P:positive regulation of innate immune response"/>
    <property type="evidence" value="ECO:0007669"/>
    <property type="project" value="TreeGrafter"/>
</dbReference>
<dbReference type="PANTHER" id="PTHR15077:SF10">
    <property type="entry name" value="FAS-ASSOCIATED DEATH DOMAIN PROTEIN"/>
    <property type="match status" value="1"/>
</dbReference>
<dbReference type="GeneID" id="103378588"/>
<dbReference type="GO" id="GO:0005123">
    <property type="term" value="F:death receptor binding"/>
    <property type="evidence" value="ECO:0007669"/>
    <property type="project" value="TreeGrafter"/>
</dbReference>
<sequence length="192" mass="22091">MSFLDFNSMLLDISNKLSSKELEEMKFLCREIIGKKNMEQINSALNLFQFLSERGKLAADRTEFLSKLLKDIQRPGLSEIVENFQGKPDDQLEPTERDRLNIATEVIAENLSKNWRKLGRKLGLSEVKLESISKRHPTDIEETVVEMLKEWRIHRGAEARTIDLLEALRACQYNLTADKVEEKLAQADVDGQ</sequence>
<evidence type="ECO:0000313" key="4">
    <source>
        <dbReference type="Proteomes" id="UP000265120"/>
    </source>
</evidence>
<dbReference type="InterPro" id="IPR011029">
    <property type="entry name" value="DEATH-like_dom_sf"/>
</dbReference>
<dbReference type="GeneTree" id="ENSGT00390000002105"/>
<dbReference type="GO" id="GO:0089720">
    <property type="term" value="F:caspase binding"/>
    <property type="evidence" value="ECO:0007669"/>
    <property type="project" value="TreeGrafter"/>
</dbReference>
<dbReference type="GO" id="GO:0031265">
    <property type="term" value="C:CD95 death-inducing signaling complex"/>
    <property type="evidence" value="ECO:0007669"/>
    <property type="project" value="TreeGrafter"/>
</dbReference>
<protein>
    <submittedName>
        <fullName evidence="3">Fas associated via death domain</fullName>
    </submittedName>
</protein>
<evidence type="ECO:0000313" key="3">
    <source>
        <dbReference type="Ensembl" id="ENSCSEP00000030397.1"/>
    </source>
</evidence>
<dbReference type="FunCoup" id="A0A3P8WV41">
    <property type="interactions" value="1366"/>
</dbReference>
<proteinExistence type="predicted"/>
<dbReference type="InParanoid" id="A0A3P8WV41"/>
<dbReference type="OrthoDB" id="100767at2759"/>
<dbReference type="GO" id="GO:0042981">
    <property type="term" value="P:regulation of apoptotic process"/>
    <property type="evidence" value="ECO:0007669"/>
    <property type="project" value="InterPro"/>
</dbReference>
<keyword evidence="4" id="KW-1185">Reference proteome</keyword>
<dbReference type="PROSITE" id="PS50017">
    <property type="entry name" value="DEATH_DOMAIN"/>
    <property type="match status" value="1"/>
</dbReference>
<dbReference type="Pfam" id="PF01335">
    <property type="entry name" value="DED"/>
    <property type="match status" value="1"/>
</dbReference>
<dbReference type="Pfam" id="PF00531">
    <property type="entry name" value="Death"/>
    <property type="match status" value="1"/>
</dbReference>
<dbReference type="InterPro" id="IPR016729">
    <property type="entry name" value="FADD"/>
</dbReference>
<dbReference type="FunFam" id="1.10.533.10:FF:000059">
    <property type="entry name" value="Fas-associated via death domain"/>
    <property type="match status" value="1"/>
</dbReference>
<dbReference type="CTD" id="8772"/>
<dbReference type="AlphaFoldDB" id="A0A3P8WV41"/>
<dbReference type="InterPro" id="IPR001875">
    <property type="entry name" value="DED_dom"/>
</dbReference>
<name>A0A3P8WV41_CYNSE</name>
<dbReference type="Gene3D" id="1.10.533.10">
    <property type="entry name" value="Death Domain, Fas"/>
    <property type="match status" value="2"/>
</dbReference>
<evidence type="ECO:0000259" key="1">
    <source>
        <dbReference type="PROSITE" id="PS50017"/>
    </source>
</evidence>
<evidence type="ECO:0000259" key="2">
    <source>
        <dbReference type="PROSITE" id="PS50168"/>
    </source>
</evidence>
<organism evidence="3 4">
    <name type="scientific">Cynoglossus semilaevis</name>
    <name type="common">Tongue sole</name>
    <dbReference type="NCBI Taxonomy" id="244447"/>
    <lineage>
        <taxon>Eukaryota</taxon>
        <taxon>Metazoa</taxon>
        <taxon>Chordata</taxon>
        <taxon>Craniata</taxon>
        <taxon>Vertebrata</taxon>
        <taxon>Euteleostomi</taxon>
        <taxon>Actinopterygii</taxon>
        <taxon>Neopterygii</taxon>
        <taxon>Teleostei</taxon>
        <taxon>Neoteleostei</taxon>
        <taxon>Acanthomorphata</taxon>
        <taxon>Carangaria</taxon>
        <taxon>Pleuronectiformes</taxon>
        <taxon>Pleuronectoidei</taxon>
        <taxon>Cynoglossidae</taxon>
        <taxon>Cynoglossinae</taxon>
        <taxon>Cynoglossus</taxon>
    </lineage>
</organism>
<dbReference type="KEGG" id="csem:103378588"/>
<dbReference type="RefSeq" id="XP_008308078.1">
    <property type="nucleotide sequence ID" value="XM_008309856.3"/>
</dbReference>
<dbReference type="SUPFAM" id="SSF47986">
    <property type="entry name" value="DEATH domain"/>
    <property type="match status" value="1"/>
</dbReference>
<reference evidence="3 4" key="1">
    <citation type="journal article" date="2014" name="Nat. Genet.">
        <title>Whole-genome sequence of a flatfish provides insights into ZW sex chromosome evolution and adaptation to a benthic lifestyle.</title>
        <authorList>
            <person name="Chen S."/>
            <person name="Zhang G."/>
            <person name="Shao C."/>
            <person name="Huang Q."/>
            <person name="Liu G."/>
            <person name="Zhang P."/>
            <person name="Song W."/>
            <person name="An N."/>
            <person name="Chalopin D."/>
            <person name="Volff J.N."/>
            <person name="Hong Y."/>
            <person name="Li Q."/>
            <person name="Sha Z."/>
            <person name="Zhou H."/>
            <person name="Xie M."/>
            <person name="Yu Q."/>
            <person name="Liu Y."/>
            <person name="Xiang H."/>
            <person name="Wang N."/>
            <person name="Wu K."/>
            <person name="Yang C."/>
            <person name="Zhou Q."/>
            <person name="Liao X."/>
            <person name="Yang L."/>
            <person name="Hu Q."/>
            <person name="Zhang J."/>
            <person name="Meng L."/>
            <person name="Jin L."/>
            <person name="Tian Y."/>
            <person name="Lian J."/>
            <person name="Yang J."/>
            <person name="Miao G."/>
            <person name="Liu S."/>
            <person name="Liang Z."/>
            <person name="Yan F."/>
            <person name="Li Y."/>
            <person name="Sun B."/>
            <person name="Zhang H."/>
            <person name="Zhang J."/>
            <person name="Zhu Y."/>
            <person name="Du M."/>
            <person name="Zhao Y."/>
            <person name="Schartl M."/>
            <person name="Tang Q."/>
            <person name="Wang J."/>
        </authorList>
    </citation>
    <scope>NUCLEOTIDE SEQUENCE</scope>
</reference>
<accession>A0A3P8WV41</accession>
<dbReference type="SMART" id="SM00031">
    <property type="entry name" value="DED"/>
    <property type="match status" value="1"/>
</dbReference>
<feature type="domain" description="Death" evidence="1">
    <location>
        <begin position="100"/>
        <end position="184"/>
    </location>
</feature>
<dbReference type="PANTHER" id="PTHR15077">
    <property type="entry name" value="FAS-ASSOCIATING DEATH DOMAIN-CONTAINING PROTEIN FADD"/>
    <property type="match status" value="1"/>
</dbReference>